<dbReference type="Pfam" id="PF22461">
    <property type="entry name" value="SLBB_2"/>
    <property type="match status" value="2"/>
</dbReference>
<comment type="similarity">
    <text evidence="2">Belongs to the BexD/CtrA/VexA family.</text>
</comment>
<evidence type="ECO:0000256" key="2">
    <source>
        <dbReference type="ARBA" id="ARBA00009450"/>
    </source>
</evidence>
<dbReference type="GO" id="GO:0015288">
    <property type="term" value="F:porin activity"/>
    <property type="evidence" value="ECO:0007669"/>
    <property type="project" value="UniProtKB-KW"/>
</dbReference>
<keyword evidence="18" id="KW-1185">Reference proteome</keyword>
<dbReference type="PANTHER" id="PTHR33619:SF3">
    <property type="entry name" value="POLYSACCHARIDE EXPORT PROTEIN GFCE-RELATED"/>
    <property type="match status" value="1"/>
</dbReference>
<feature type="domain" description="Polysaccharide export protein N-terminal" evidence="15">
    <location>
        <begin position="55"/>
        <end position="129"/>
    </location>
</feature>
<dbReference type="Gene3D" id="3.10.560.10">
    <property type="entry name" value="Outer membrane lipoprotein wza domain like"/>
    <property type="match status" value="2"/>
</dbReference>
<evidence type="ECO:0000256" key="1">
    <source>
        <dbReference type="ARBA" id="ARBA00004571"/>
    </source>
</evidence>
<keyword evidence="9" id="KW-0406">Ion transport</keyword>
<dbReference type="GO" id="GO:0006811">
    <property type="term" value="P:monoatomic ion transport"/>
    <property type="evidence" value="ECO:0007669"/>
    <property type="project" value="UniProtKB-KW"/>
</dbReference>
<dbReference type="InterPro" id="IPR049712">
    <property type="entry name" value="Poly_export"/>
</dbReference>
<dbReference type="OrthoDB" id="181966at2"/>
<proteinExistence type="inferred from homology"/>
<evidence type="ECO:0000256" key="13">
    <source>
        <dbReference type="ARBA" id="ARBA00023237"/>
    </source>
</evidence>
<keyword evidence="12" id="KW-0564">Palmitate</keyword>
<keyword evidence="6" id="KW-0812">Transmembrane</keyword>
<keyword evidence="11" id="KW-0472">Membrane</keyword>
<evidence type="ECO:0000256" key="9">
    <source>
        <dbReference type="ARBA" id="ARBA00023065"/>
    </source>
</evidence>
<dbReference type="EMBL" id="FUYE01000005">
    <property type="protein sequence ID" value="SKA93094.1"/>
    <property type="molecule type" value="Genomic_DNA"/>
</dbReference>
<dbReference type="Pfam" id="PF02563">
    <property type="entry name" value="Poly_export"/>
    <property type="match status" value="1"/>
</dbReference>
<evidence type="ECO:0000313" key="18">
    <source>
        <dbReference type="Proteomes" id="UP000190774"/>
    </source>
</evidence>
<dbReference type="GO" id="GO:0046930">
    <property type="term" value="C:pore complex"/>
    <property type="evidence" value="ECO:0007669"/>
    <property type="project" value="UniProtKB-KW"/>
</dbReference>
<dbReference type="AlphaFoldDB" id="A0A1T4XUB2"/>
<evidence type="ECO:0000256" key="4">
    <source>
        <dbReference type="ARBA" id="ARBA00022452"/>
    </source>
</evidence>
<evidence type="ECO:0000259" key="15">
    <source>
        <dbReference type="Pfam" id="PF02563"/>
    </source>
</evidence>
<keyword evidence="8" id="KW-0625">Polysaccharide transport</keyword>
<evidence type="ECO:0000256" key="6">
    <source>
        <dbReference type="ARBA" id="ARBA00022692"/>
    </source>
</evidence>
<dbReference type="PANTHER" id="PTHR33619">
    <property type="entry name" value="POLYSACCHARIDE EXPORT PROTEIN GFCE-RELATED"/>
    <property type="match status" value="1"/>
</dbReference>
<evidence type="ECO:0000256" key="11">
    <source>
        <dbReference type="ARBA" id="ARBA00023136"/>
    </source>
</evidence>
<dbReference type="STRING" id="48467.SAMN02745166_02038"/>
<keyword evidence="10" id="KW-0626">Porin</keyword>
<evidence type="ECO:0000259" key="16">
    <source>
        <dbReference type="Pfam" id="PF22461"/>
    </source>
</evidence>
<keyword evidence="14" id="KW-0449">Lipoprotein</keyword>
<keyword evidence="3" id="KW-0813">Transport</keyword>
<dbReference type="InterPro" id="IPR054765">
    <property type="entry name" value="SLBB_dom"/>
</dbReference>
<reference evidence="18" key="1">
    <citation type="submission" date="2017-02" db="EMBL/GenBank/DDBJ databases">
        <authorList>
            <person name="Varghese N."/>
            <person name="Submissions S."/>
        </authorList>
    </citation>
    <scope>NUCLEOTIDE SEQUENCE [LARGE SCALE GENOMIC DNA]</scope>
    <source>
        <strain evidence="18">ATCC 700200</strain>
    </source>
</reference>
<dbReference type="Proteomes" id="UP000190774">
    <property type="component" value="Unassembled WGS sequence"/>
</dbReference>
<accession>A0A1T4XUB2</accession>
<evidence type="ECO:0000313" key="17">
    <source>
        <dbReference type="EMBL" id="SKA93094.1"/>
    </source>
</evidence>
<organism evidence="17 18">
    <name type="scientific">Prosthecobacter debontii</name>
    <dbReference type="NCBI Taxonomy" id="48467"/>
    <lineage>
        <taxon>Bacteria</taxon>
        <taxon>Pseudomonadati</taxon>
        <taxon>Verrucomicrobiota</taxon>
        <taxon>Verrucomicrobiia</taxon>
        <taxon>Verrucomicrobiales</taxon>
        <taxon>Verrucomicrobiaceae</taxon>
        <taxon>Prosthecobacter</taxon>
    </lineage>
</organism>
<evidence type="ECO:0000256" key="7">
    <source>
        <dbReference type="ARBA" id="ARBA00022729"/>
    </source>
</evidence>
<keyword evidence="7" id="KW-0732">Signal</keyword>
<evidence type="ECO:0000256" key="14">
    <source>
        <dbReference type="ARBA" id="ARBA00023288"/>
    </source>
</evidence>
<gene>
    <name evidence="17" type="ORF">SAMN02745166_02038</name>
</gene>
<dbReference type="PROSITE" id="PS51257">
    <property type="entry name" value="PROKAR_LIPOPROTEIN"/>
    <property type="match status" value="1"/>
</dbReference>
<evidence type="ECO:0000256" key="8">
    <source>
        <dbReference type="ARBA" id="ARBA00023047"/>
    </source>
</evidence>
<dbReference type="RefSeq" id="WP_078813245.1">
    <property type="nucleotide sequence ID" value="NZ_FUYE01000005.1"/>
</dbReference>
<evidence type="ECO:0000256" key="10">
    <source>
        <dbReference type="ARBA" id="ARBA00023114"/>
    </source>
</evidence>
<evidence type="ECO:0000256" key="12">
    <source>
        <dbReference type="ARBA" id="ARBA00023139"/>
    </source>
</evidence>
<sequence>MSFRHVLLCAGLLSWGISCTSTKSQFDPRDDTSSAIDPAFSQAAKESPPASMLQASAEEFKLGPGDKLDIEILGETGSRAETFVTPDNKVYYNLLPGLDVTGHTTGTLKKLLDEKLTQFYKHPQVTVNLVQAVSQRIWVLGRVNQPGIYPITRPLRVLDAVTLAGGLFTSRFTGTTEELADLAHSFVVRQGARLPVDMAKLLRDGDLSHNIYLQPNDFIYLPSALTNEVYVLGAVMEPRPVGFMNDMNLMAALGRGLGLRPDADLRRVSIIRGSLSSPKIATINAADILNGKATNIRLQPGDIVFVPGAGQISGMNIAKEAVNTFVRVVAANEGSNAALGDTSSGVGLNINVGGSGSSN</sequence>
<feature type="domain" description="SLBB" evidence="16">
    <location>
        <begin position="135"/>
        <end position="220"/>
    </location>
</feature>
<evidence type="ECO:0000256" key="3">
    <source>
        <dbReference type="ARBA" id="ARBA00022448"/>
    </source>
</evidence>
<dbReference type="InterPro" id="IPR003715">
    <property type="entry name" value="Poly_export_N"/>
</dbReference>
<keyword evidence="13" id="KW-0998">Cell outer membrane</keyword>
<comment type="subcellular location">
    <subcellularLocation>
        <location evidence="1">Cell outer membrane</location>
        <topology evidence="1">Multi-pass membrane protein</topology>
    </subcellularLocation>
</comment>
<dbReference type="GO" id="GO:0015159">
    <property type="term" value="F:polysaccharide transmembrane transporter activity"/>
    <property type="evidence" value="ECO:0007669"/>
    <property type="project" value="InterPro"/>
</dbReference>
<evidence type="ECO:0000256" key="5">
    <source>
        <dbReference type="ARBA" id="ARBA00022597"/>
    </source>
</evidence>
<name>A0A1T4XUB2_9BACT</name>
<keyword evidence="5" id="KW-0762">Sugar transport</keyword>
<protein>
    <submittedName>
        <fullName evidence="17">SLBB domain-containing protein</fullName>
    </submittedName>
</protein>
<dbReference type="GO" id="GO:0009279">
    <property type="term" value="C:cell outer membrane"/>
    <property type="evidence" value="ECO:0007669"/>
    <property type="project" value="UniProtKB-SubCell"/>
</dbReference>
<keyword evidence="4" id="KW-1134">Transmembrane beta strand</keyword>
<feature type="domain" description="SLBB" evidence="16">
    <location>
        <begin position="228"/>
        <end position="306"/>
    </location>
</feature>